<keyword evidence="2" id="KW-0812">Transmembrane</keyword>
<reference evidence="3 4" key="1">
    <citation type="submission" date="2018-12" db="EMBL/GenBank/DDBJ databases">
        <title>Bacillus chawlae sp. nov., Bacillus glennii sp. nov., and Bacillus saganii sp. nov. Isolated from the Vehicle Assembly Building at Kennedy Space Center where the Viking Spacecraft were Assembled.</title>
        <authorList>
            <person name="Seuylemezian A."/>
            <person name="Vaishampayan P."/>
        </authorList>
    </citation>
    <scope>NUCLEOTIDE SEQUENCE [LARGE SCALE GENOMIC DNA]</scope>
    <source>
        <strain evidence="3 4">L5</strain>
    </source>
</reference>
<feature type="compositionally biased region" description="Polar residues" evidence="1">
    <location>
        <begin position="41"/>
        <end position="52"/>
    </location>
</feature>
<dbReference type="OrthoDB" id="2427034at2"/>
<dbReference type="Proteomes" id="UP000267430">
    <property type="component" value="Unassembled WGS sequence"/>
</dbReference>
<keyword evidence="2" id="KW-0472">Membrane</keyword>
<sequence>MPSRKMAIIFSVCLCLVVFPGGGYFYFFHYKPFKESMETLKTSISNEENSTNRLDKSKKQDSGDLKKKSADLQKMLPVSALVDQFLLQLQEAEAASGSLITRISFAKMVKILQQIQKDRHKKLRIREIL</sequence>
<feature type="compositionally biased region" description="Basic and acidic residues" evidence="1">
    <location>
        <begin position="53"/>
        <end position="64"/>
    </location>
</feature>
<dbReference type="EMBL" id="RYZZ01000020">
    <property type="protein sequence ID" value="RUQ27745.1"/>
    <property type="molecule type" value="Genomic_DNA"/>
</dbReference>
<evidence type="ECO:0000313" key="3">
    <source>
        <dbReference type="EMBL" id="RUQ27745.1"/>
    </source>
</evidence>
<comment type="caution">
    <text evidence="3">The sequence shown here is derived from an EMBL/GenBank/DDBJ whole genome shotgun (WGS) entry which is preliminary data.</text>
</comment>
<protein>
    <submittedName>
        <fullName evidence="3">Uncharacterized protein</fullName>
    </submittedName>
</protein>
<name>A0A433HHP7_9BACI</name>
<proteinExistence type="predicted"/>
<evidence type="ECO:0000313" key="4">
    <source>
        <dbReference type="Proteomes" id="UP000267430"/>
    </source>
</evidence>
<evidence type="ECO:0000256" key="1">
    <source>
        <dbReference type="SAM" id="MobiDB-lite"/>
    </source>
</evidence>
<evidence type="ECO:0000256" key="2">
    <source>
        <dbReference type="SAM" id="Phobius"/>
    </source>
</evidence>
<feature type="transmembrane region" description="Helical" evidence="2">
    <location>
        <begin position="6"/>
        <end position="27"/>
    </location>
</feature>
<gene>
    <name evidence="3" type="ORF">ELQ35_14500</name>
</gene>
<keyword evidence="2" id="KW-1133">Transmembrane helix</keyword>
<organism evidence="3 4">
    <name type="scientific">Peribacillus cavernae</name>
    <dbReference type="NCBI Taxonomy" id="1674310"/>
    <lineage>
        <taxon>Bacteria</taxon>
        <taxon>Bacillati</taxon>
        <taxon>Bacillota</taxon>
        <taxon>Bacilli</taxon>
        <taxon>Bacillales</taxon>
        <taxon>Bacillaceae</taxon>
        <taxon>Peribacillus</taxon>
    </lineage>
</organism>
<feature type="region of interest" description="Disordered" evidence="1">
    <location>
        <begin position="41"/>
        <end position="64"/>
    </location>
</feature>
<dbReference type="RefSeq" id="WP_126865539.1">
    <property type="nucleotide sequence ID" value="NZ_JAUSTX010000008.1"/>
</dbReference>
<dbReference type="AlphaFoldDB" id="A0A433HHP7"/>
<keyword evidence="4" id="KW-1185">Reference proteome</keyword>
<accession>A0A433HHP7</accession>